<keyword evidence="1" id="KW-1133">Transmembrane helix</keyword>
<feature type="transmembrane region" description="Helical" evidence="1">
    <location>
        <begin position="21"/>
        <end position="42"/>
    </location>
</feature>
<keyword evidence="1" id="KW-0472">Membrane</keyword>
<keyword evidence="3" id="KW-1185">Reference proteome</keyword>
<proteinExistence type="predicted"/>
<evidence type="ECO:0000313" key="3">
    <source>
        <dbReference type="Proteomes" id="UP000199302"/>
    </source>
</evidence>
<dbReference type="Proteomes" id="UP000199302">
    <property type="component" value="Unassembled WGS sequence"/>
</dbReference>
<dbReference type="InterPro" id="IPR010664">
    <property type="entry name" value="LipoPS_assembly_LptC-rel"/>
</dbReference>
<reference evidence="2 3" key="1">
    <citation type="submission" date="2016-10" db="EMBL/GenBank/DDBJ databases">
        <authorList>
            <person name="de Groot N.N."/>
        </authorList>
    </citation>
    <scope>NUCLEOTIDE SEQUENCE [LARGE SCALE GENOMIC DNA]</scope>
    <source>
        <strain evidence="3">KMM 9023,NRIC 0796,JCM 17311,KCTC 23692</strain>
    </source>
</reference>
<accession>A0A1I6D3X3</accession>
<organism evidence="2 3">
    <name type="scientific">Poseidonocella sedimentorum</name>
    <dbReference type="NCBI Taxonomy" id="871652"/>
    <lineage>
        <taxon>Bacteria</taxon>
        <taxon>Pseudomonadati</taxon>
        <taxon>Pseudomonadota</taxon>
        <taxon>Alphaproteobacteria</taxon>
        <taxon>Rhodobacterales</taxon>
        <taxon>Roseobacteraceae</taxon>
        <taxon>Poseidonocella</taxon>
    </lineage>
</organism>
<dbReference type="STRING" id="871652.SAMN04515673_102101"/>
<dbReference type="RefSeq" id="WP_245759550.1">
    <property type="nucleotide sequence ID" value="NZ_FOYI01000002.1"/>
</dbReference>
<keyword evidence="1" id="KW-0812">Transmembrane</keyword>
<evidence type="ECO:0000313" key="2">
    <source>
        <dbReference type="EMBL" id="SFR00169.1"/>
    </source>
</evidence>
<dbReference type="AlphaFoldDB" id="A0A1I6D3X3"/>
<gene>
    <name evidence="2" type="ORF">SAMN04515673_102101</name>
</gene>
<name>A0A1I6D3X3_9RHOB</name>
<evidence type="ECO:0000256" key="1">
    <source>
        <dbReference type="SAM" id="Phobius"/>
    </source>
</evidence>
<dbReference type="Pfam" id="PF06835">
    <property type="entry name" value="LptC"/>
    <property type="match status" value="1"/>
</dbReference>
<dbReference type="EMBL" id="FOYI01000002">
    <property type="protein sequence ID" value="SFR00169.1"/>
    <property type="molecule type" value="Genomic_DNA"/>
</dbReference>
<protein>
    <submittedName>
        <fullName evidence="2">Lipopolysaccharide export system protein LptC</fullName>
    </submittedName>
</protein>
<sequence length="212" mass="22592">MSAASRSTGAKTVERYSRFVAWAKVILPLAALALLSTLFLLAKPNDPEKSIPYARVDIEDRIREPRVTAPLYAGVTSDGASLSVRAISATPEPGSEGTADVDRLSATIETAEGQRFELEAPSGRVQDSVTALLDGGVTVRTSDGYRMETEAIESALNKTYLATRDTVRAEGPLGRLTAGRMEVTTDAAGGGTLMVFNEGVRLIYLPQGDEEN</sequence>